<dbReference type="STRING" id="1790137.AXE80_14170"/>
<protein>
    <submittedName>
        <fullName evidence="5">Acyl-CoA thioesterase</fullName>
    </submittedName>
</protein>
<dbReference type="Proteomes" id="UP000092967">
    <property type="component" value="Chromosome"/>
</dbReference>
<dbReference type="KEGG" id="wfu:AXE80_14170"/>
<evidence type="ECO:0000256" key="2">
    <source>
        <dbReference type="ARBA" id="ARBA00022801"/>
    </source>
</evidence>
<evidence type="ECO:0000313" key="6">
    <source>
        <dbReference type="Proteomes" id="UP000092967"/>
    </source>
</evidence>
<gene>
    <name evidence="5" type="ORF">AXE80_14170</name>
</gene>
<accession>A0A1B1Y9B1</accession>
<dbReference type="InterPro" id="IPR040170">
    <property type="entry name" value="Cytosol_ACT"/>
</dbReference>
<dbReference type="AlphaFoldDB" id="A0A1B1Y9B1"/>
<name>A0A1B1Y9B1_9FLAO</name>
<evidence type="ECO:0000313" key="5">
    <source>
        <dbReference type="EMBL" id="ANW97371.1"/>
    </source>
</evidence>
<reference evidence="5 6" key="1">
    <citation type="submission" date="2016-02" db="EMBL/GenBank/DDBJ databases">
        <authorList>
            <person name="Wen L."/>
            <person name="He K."/>
            <person name="Yang H."/>
        </authorList>
    </citation>
    <scope>NUCLEOTIDE SEQUENCE [LARGE SCALE GENOMIC DNA]</scope>
    <source>
        <strain evidence="5 6">CZ1127</strain>
    </source>
</reference>
<dbReference type="PANTHER" id="PTHR11049:SF16">
    <property type="entry name" value="PROTEIN VDLD"/>
    <property type="match status" value="1"/>
</dbReference>
<dbReference type="CDD" id="cd03442">
    <property type="entry name" value="BFIT_BACH"/>
    <property type="match status" value="1"/>
</dbReference>
<dbReference type="PANTHER" id="PTHR11049">
    <property type="entry name" value="ACYL COENZYME A THIOESTER HYDROLASE"/>
    <property type="match status" value="1"/>
</dbReference>
<dbReference type="InterPro" id="IPR006683">
    <property type="entry name" value="Thioestr_dom"/>
</dbReference>
<dbReference type="InterPro" id="IPR029069">
    <property type="entry name" value="HotDog_dom_sf"/>
</dbReference>
<organism evidence="5 6">
    <name type="scientific">Wenyingzhuangia fucanilytica</name>
    <dbReference type="NCBI Taxonomy" id="1790137"/>
    <lineage>
        <taxon>Bacteria</taxon>
        <taxon>Pseudomonadati</taxon>
        <taxon>Bacteroidota</taxon>
        <taxon>Flavobacteriia</taxon>
        <taxon>Flavobacteriales</taxon>
        <taxon>Flavobacteriaceae</taxon>
        <taxon>Wenyingzhuangia</taxon>
    </lineage>
</organism>
<evidence type="ECO:0000259" key="4">
    <source>
        <dbReference type="PROSITE" id="PS51770"/>
    </source>
</evidence>
<keyword evidence="2 3" id="KW-0378">Hydrolase</keyword>
<dbReference type="EMBL" id="CP014224">
    <property type="protein sequence ID" value="ANW97371.1"/>
    <property type="molecule type" value="Genomic_DNA"/>
</dbReference>
<keyword evidence="6" id="KW-1185">Reference proteome</keyword>
<evidence type="ECO:0000256" key="1">
    <source>
        <dbReference type="ARBA" id="ARBA00010458"/>
    </source>
</evidence>
<dbReference type="InterPro" id="IPR033120">
    <property type="entry name" value="HOTDOG_ACOT"/>
</dbReference>
<comment type="similarity">
    <text evidence="1">Belongs to the acyl coenzyme A hydrolase family.</text>
</comment>
<dbReference type="GO" id="GO:0005829">
    <property type="term" value="C:cytosol"/>
    <property type="evidence" value="ECO:0007669"/>
    <property type="project" value="TreeGrafter"/>
</dbReference>
<proteinExistence type="inferred from homology"/>
<dbReference type="OrthoDB" id="9791628at2"/>
<dbReference type="GO" id="GO:0052816">
    <property type="term" value="F:long-chain fatty acyl-CoA hydrolase activity"/>
    <property type="evidence" value="ECO:0007669"/>
    <property type="project" value="TreeGrafter"/>
</dbReference>
<dbReference type="SUPFAM" id="SSF54637">
    <property type="entry name" value="Thioesterase/thiol ester dehydrase-isomerase"/>
    <property type="match status" value="1"/>
</dbReference>
<dbReference type="PROSITE" id="PS51770">
    <property type="entry name" value="HOTDOG_ACOT"/>
    <property type="match status" value="1"/>
</dbReference>
<feature type="domain" description="HotDog ACOT-type" evidence="4">
    <location>
        <begin position="7"/>
        <end position="119"/>
    </location>
</feature>
<dbReference type="GO" id="GO:0006637">
    <property type="term" value="P:acyl-CoA metabolic process"/>
    <property type="evidence" value="ECO:0007669"/>
    <property type="project" value="TreeGrafter"/>
</dbReference>
<sequence>MKAKTSSASLAITTDIILPSDTNALHGLFGGELLARVDRICCIAAQRHANAICVTVSVNNVSFGKVIPLGSMMTIEAKVSRSFSSSMEVIADVFLEDRNSGEKTKVNEAIYTFVAVDNHGKPIPVPELIPETDLEKQRYQNALQRRQLSLVVAGKMKPKEATELQALFK</sequence>
<evidence type="ECO:0000256" key="3">
    <source>
        <dbReference type="PROSITE-ProRule" id="PRU01106"/>
    </source>
</evidence>
<dbReference type="Gene3D" id="3.10.129.10">
    <property type="entry name" value="Hotdog Thioesterase"/>
    <property type="match status" value="1"/>
</dbReference>
<dbReference type="Pfam" id="PF03061">
    <property type="entry name" value="4HBT"/>
    <property type="match status" value="1"/>
</dbReference>
<dbReference type="RefSeq" id="WP_068828530.1">
    <property type="nucleotide sequence ID" value="NZ_CP014224.1"/>
</dbReference>